<feature type="compositionally biased region" description="Pro residues" evidence="2">
    <location>
        <begin position="835"/>
        <end position="853"/>
    </location>
</feature>
<gene>
    <name evidence="4" type="ORF">LUZ61_005109</name>
</gene>
<sequence>MKNWTEPVKVKRRRQRKQITETPKESKRFTSKPSRKAQMANVSASNSSNAVKSASPIHILHQIHTNLDQENFLLWRSQIIPVLRGHGLMGYLDGSATPPARTIVDGDGAIVPNPEFQQWQQQDQLILAWIFSSLSQSMLAQVVNCQSAAELWITITQIYGSHSMAKELDLKLQLQTLKKGGSTVSQYTQQMQNIADRLRSIGSGVSDQDLVAYTIQGLGSDYDAFVTAITMRDRSPTMPELCNLLFAQEARILTNLRANSTSAVHLTQETASGHKALYTNGNKGKTTTQSGQNTQPQYVNSGRGRSNYQRGRGTQRGRGRGRQQNSSQQDVVCQICDKWGHGALECYHRFDIRYTGATPSSQSQNHQALVAEPAASSNSAWYIDSGATTHVTSDINNLSSSQSYNGPDAVHIGNGSGLSIAHIGFAQIDTGFRPIKLTNVLHVPEITKNLISVSQLALDNDVIIEFSPSHCFVKDQATHKMLLHGILINGLYQLVQSPSQHQVLQVHQQQLDLWHYRLGHCNFQILDKLKKAKLINSGASKCNSECYGCNKAKAHKLPFVPSVNKATKPLEVIHSDLWGPAPVLSTNGCRYYVLFTDEFSRFTWLYPCTNKSDVSDIFAKFRSRVENLLSSKIKIFQCDNGTEFKPLMKQHPDITFQTSCPYTPEQNGLAERKHRHVVELSLATMFQADIPLQFWDYVFESITFIINRLPSTATGLITPFETLFSQKPDYKMLHVIGCVCFPLLRPYNKHKLETRSEMCAFLGYSSTQKGYYCLHIPSGKVYVSRHVKFDEHTMAFKMETLKPPTTQLPSQSQNILTILPETHHQLEPHPHAPNNIPPPPDIPPPDIPPPVTPSPVHTMSNTSPQPPPTITSTQNAPAHSMMTRSKTNKLKPKTFPHHQVYSSDQHTTDVSEPTSYTQASKFKCWREAMANELTALAKNATWELVQCPTNAHVIGAKWLYRIKYRADGSVERYKARLVAKGYTQQEGIDYWETFSPVVKPTTIRVVLTIALSKNWPIKQLDVNNAFLHGDLEETVYMQQPPGFVDPHYPQHVCKLKKALYGLKQAPRAWFHKLKRFLLDHSFTCAQSDHSLFIFQTNDIIIYLLVYVDDIVITGNSEHTIQKLMTLLDNTFSIKNLGTLNYFLGIEVQHQPHSLHLSQTRYLKSILQRASMTGAKPCQTPMQSGVQISKFSGTPMEDAQLYRSIVGALQYATITRPDLTFAVNKAAQFMAVPTDNH</sequence>
<evidence type="ECO:0000313" key="5">
    <source>
        <dbReference type="Proteomes" id="UP001210211"/>
    </source>
</evidence>
<dbReference type="InterPro" id="IPR043502">
    <property type="entry name" value="DNA/RNA_pol_sf"/>
</dbReference>
<feature type="compositionally biased region" description="Polar residues" evidence="2">
    <location>
        <begin position="279"/>
        <end position="308"/>
    </location>
</feature>
<dbReference type="PROSITE" id="PS50994">
    <property type="entry name" value="INTEGRASE"/>
    <property type="match status" value="1"/>
</dbReference>
<evidence type="ECO:0000313" key="4">
    <source>
        <dbReference type="EMBL" id="KAJ3701404.1"/>
    </source>
</evidence>
<dbReference type="Proteomes" id="UP001210211">
    <property type="component" value="Unassembled WGS sequence"/>
</dbReference>
<dbReference type="Pfam" id="PF07727">
    <property type="entry name" value="RVT_2"/>
    <property type="match status" value="1"/>
</dbReference>
<dbReference type="PANTHER" id="PTHR47481:SF22">
    <property type="entry name" value="RETROTRANSPOSON GAG DOMAIN-CONTAINING PROTEIN"/>
    <property type="match status" value="1"/>
</dbReference>
<feature type="compositionally biased region" description="Basic and acidic residues" evidence="2">
    <location>
        <begin position="18"/>
        <end position="28"/>
    </location>
</feature>
<keyword evidence="1" id="KW-0378">Hydrolase</keyword>
<dbReference type="InterPro" id="IPR054722">
    <property type="entry name" value="PolX-like_BBD"/>
</dbReference>
<accession>A0AAD5ZNZ1</accession>
<dbReference type="SUPFAM" id="SSF53098">
    <property type="entry name" value="Ribonuclease H-like"/>
    <property type="match status" value="1"/>
</dbReference>
<keyword evidence="5" id="KW-1185">Reference proteome</keyword>
<evidence type="ECO:0000256" key="1">
    <source>
        <dbReference type="ARBA" id="ARBA00022750"/>
    </source>
</evidence>
<dbReference type="AlphaFoldDB" id="A0AAD5ZNZ1"/>
<feature type="compositionally biased region" description="Polar residues" evidence="2">
    <location>
        <begin position="900"/>
        <end position="912"/>
    </location>
</feature>
<dbReference type="Pfam" id="PF14223">
    <property type="entry name" value="Retrotran_gag_2"/>
    <property type="match status" value="1"/>
</dbReference>
<dbReference type="EMBL" id="JAMRDG010000001">
    <property type="protein sequence ID" value="KAJ3701404.1"/>
    <property type="molecule type" value="Genomic_DNA"/>
</dbReference>
<dbReference type="Pfam" id="PF13976">
    <property type="entry name" value="gag_pre-integrs"/>
    <property type="match status" value="1"/>
</dbReference>
<dbReference type="GO" id="GO:0003676">
    <property type="term" value="F:nucleic acid binding"/>
    <property type="evidence" value="ECO:0007669"/>
    <property type="project" value="InterPro"/>
</dbReference>
<feature type="region of interest" description="Disordered" evidence="2">
    <location>
        <begin position="825"/>
        <end position="912"/>
    </location>
</feature>
<proteinExistence type="predicted"/>
<evidence type="ECO:0000259" key="3">
    <source>
        <dbReference type="PROSITE" id="PS50994"/>
    </source>
</evidence>
<dbReference type="InterPro" id="IPR013103">
    <property type="entry name" value="RVT_2"/>
</dbReference>
<feature type="region of interest" description="Disordered" evidence="2">
    <location>
        <begin position="274"/>
        <end position="327"/>
    </location>
</feature>
<feature type="region of interest" description="Disordered" evidence="2">
    <location>
        <begin position="1"/>
        <end position="47"/>
    </location>
</feature>
<dbReference type="InterPro" id="IPR036397">
    <property type="entry name" value="RNaseH_sf"/>
</dbReference>
<dbReference type="InterPro" id="IPR001584">
    <property type="entry name" value="Integrase_cat-core"/>
</dbReference>
<protein>
    <recommendedName>
        <fullName evidence="3">Integrase catalytic domain-containing protein</fullName>
    </recommendedName>
</protein>
<reference evidence="4 5" key="1">
    <citation type="journal article" date="2022" name="Cell">
        <title>Repeat-based holocentromeres influence genome architecture and karyotype evolution.</title>
        <authorList>
            <person name="Hofstatter P.G."/>
            <person name="Thangavel G."/>
            <person name="Lux T."/>
            <person name="Neumann P."/>
            <person name="Vondrak T."/>
            <person name="Novak P."/>
            <person name="Zhang M."/>
            <person name="Costa L."/>
            <person name="Castellani M."/>
            <person name="Scott A."/>
            <person name="Toegelov H."/>
            <person name="Fuchs J."/>
            <person name="Mata-Sucre Y."/>
            <person name="Dias Y."/>
            <person name="Vanzela A.L.L."/>
            <person name="Huettel B."/>
            <person name="Almeida C.C.S."/>
            <person name="Simkova H."/>
            <person name="Souza G."/>
            <person name="Pedrosa-Harand A."/>
            <person name="Macas J."/>
            <person name="Mayer K.F.X."/>
            <person name="Houben A."/>
            <person name="Marques A."/>
        </authorList>
    </citation>
    <scope>NUCLEOTIDE SEQUENCE [LARGE SCALE GENOMIC DNA]</scope>
    <source>
        <strain evidence="4">RhyTen1mFocal</strain>
    </source>
</reference>
<dbReference type="PANTHER" id="PTHR47481">
    <property type="match status" value="1"/>
</dbReference>
<dbReference type="InterPro" id="IPR012337">
    <property type="entry name" value="RNaseH-like_sf"/>
</dbReference>
<feature type="compositionally biased region" description="Basic residues" evidence="2">
    <location>
        <begin position="886"/>
        <end position="896"/>
    </location>
</feature>
<keyword evidence="1" id="KW-0645">Protease</keyword>
<dbReference type="InterPro" id="IPR025724">
    <property type="entry name" value="GAG-pre-integrase_dom"/>
</dbReference>
<dbReference type="SUPFAM" id="SSF56672">
    <property type="entry name" value="DNA/RNA polymerases"/>
    <property type="match status" value="1"/>
</dbReference>
<comment type="caution">
    <text evidence="4">The sequence shown here is derived from an EMBL/GenBank/DDBJ whole genome shotgun (WGS) entry which is preliminary data.</text>
</comment>
<dbReference type="Gene3D" id="3.30.420.10">
    <property type="entry name" value="Ribonuclease H-like superfamily/Ribonuclease H"/>
    <property type="match status" value="1"/>
</dbReference>
<feature type="domain" description="Integrase catalytic" evidence="3">
    <location>
        <begin position="565"/>
        <end position="727"/>
    </location>
</feature>
<organism evidence="4 5">
    <name type="scientific">Rhynchospora tenuis</name>
    <dbReference type="NCBI Taxonomy" id="198213"/>
    <lineage>
        <taxon>Eukaryota</taxon>
        <taxon>Viridiplantae</taxon>
        <taxon>Streptophyta</taxon>
        <taxon>Embryophyta</taxon>
        <taxon>Tracheophyta</taxon>
        <taxon>Spermatophyta</taxon>
        <taxon>Magnoliopsida</taxon>
        <taxon>Liliopsida</taxon>
        <taxon>Poales</taxon>
        <taxon>Cyperaceae</taxon>
        <taxon>Cyperoideae</taxon>
        <taxon>Rhynchosporeae</taxon>
        <taxon>Rhynchospora</taxon>
    </lineage>
</organism>
<dbReference type="Pfam" id="PF25597">
    <property type="entry name" value="SH3_retrovirus"/>
    <property type="match status" value="1"/>
</dbReference>
<dbReference type="GO" id="GO:0015074">
    <property type="term" value="P:DNA integration"/>
    <property type="evidence" value="ECO:0007669"/>
    <property type="project" value="InterPro"/>
</dbReference>
<evidence type="ECO:0000256" key="2">
    <source>
        <dbReference type="SAM" id="MobiDB-lite"/>
    </source>
</evidence>
<keyword evidence="1" id="KW-0064">Aspartyl protease</keyword>
<dbReference type="GO" id="GO:0004190">
    <property type="term" value="F:aspartic-type endopeptidase activity"/>
    <property type="evidence" value="ECO:0007669"/>
    <property type="project" value="UniProtKB-KW"/>
</dbReference>
<name>A0AAD5ZNZ1_9POAL</name>
<dbReference type="Pfam" id="PF22936">
    <property type="entry name" value="Pol_BBD"/>
    <property type="match status" value="1"/>
</dbReference>
<dbReference type="InterPro" id="IPR057670">
    <property type="entry name" value="SH3_retrovirus"/>
</dbReference>